<dbReference type="EMBL" id="GL698497">
    <property type="protein sequence ID" value="EFY89623.1"/>
    <property type="molecule type" value="Genomic_DNA"/>
</dbReference>
<dbReference type="HOGENOM" id="CLU_102302_0_0_1"/>
<dbReference type="GeneID" id="19248587"/>
<feature type="domain" description="DUF7907" evidence="2">
    <location>
        <begin position="30"/>
        <end position="193"/>
    </location>
</feature>
<dbReference type="Proteomes" id="UP000002499">
    <property type="component" value="Unassembled WGS sequence"/>
</dbReference>
<evidence type="ECO:0000259" key="2">
    <source>
        <dbReference type="Pfam" id="PF25484"/>
    </source>
</evidence>
<proteinExistence type="predicted"/>
<accession>E9E328</accession>
<feature type="chain" id="PRO_5003238839" description="DUF7907 domain-containing protein" evidence="1">
    <location>
        <begin position="17"/>
        <end position="229"/>
    </location>
</feature>
<evidence type="ECO:0000256" key="1">
    <source>
        <dbReference type="SAM" id="SignalP"/>
    </source>
</evidence>
<feature type="signal peptide" evidence="1">
    <location>
        <begin position="1"/>
        <end position="16"/>
    </location>
</feature>
<gene>
    <name evidence="3" type="ORF">MAC_04276</name>
</gene>
<dbReference type="InterPro" id="IPR057229">
    <property type="entry name" value="DUF7907"/>
</dbReference>
<name>E9E328_METAQ</name>
<evidence type="ECO:0000313" key="3">
    <source>
        <dbReference type="EMBL" id="EFY89623.1"/>
    </source>
</evidence>
<dbReference type="KEGG" id="maw:19248587"/>
<dbReference type="Pfam" id="PF25484">
    <property type="entry name" value="DUF7907"/>
    <property type="match status" value="1"/>
</dbReference>
<keyword evidence="4" id="KW-1185">Reference proteome</keyword>
<protein>
    <recommendedName>
        <fullName evidence="2">DUF7907 domain-containing protein</fullName>
    </recommendedName>
</protein>
<evidence type="ECO:0000313" key="4">
    <source>
        <dbReference type="Proteomes" id="UP000002499"/>
    </source>
</evidence>
<dbReference type="OrthoDB" id="3518533at2759"/>
<dbReference type="InParanoid" id="E9E328"/>
<dbReference type="AlphaFoldDB" id="E9E328"/>
<keyword evidence="1" id="KW-0732">Signal</keyword>
<dbReference type="eggNOG" id="ENOG502RJN7">
    <property type="taxonomic scope" value="Eukaryota"/>
</dbReference>
<reference evidence="3 4" key="1">
    <citation type="journal article" date="2011" name="PLoS Genet.">
        <title>Genome sequencing and comparative transcriptomics of the model entomopathogenic fungi Metarhizium anisopliae and M. acridum.</title>
        <authorList>
            <person name="Gao Q."/>
            <person name="Jin K."/>
            <person name="Ying S.H."/>
            <person name="Zhang Y."/>
            <person name="Xiao G."/>
            <person name="Shang Y."/>
            <person name="Duan Z."/>
            <person name="Hu X."/>
            <person name="Xie X.Q."/>
            <person name="Zhou G."/>
            <person name="Peng G."/>
            <person name="Luo Z."/>
            <person name="Huang W."/>
            <person name="Wang B."/>
            <person name="Fang W."/>
            <person name="Wang S."/>
            <person name="Zhong Y."/>
            <person name="Ma L.J."/>
            <person name="St Leger R.J."/>
            <person name="Zhao G.P."/>
            <person name="Pei Y."/>
            <person name="Feng M.G."/>
            <person name="Xia Y."/>
            <person name="Wang C."/>
        </authorList>
    </citation>
    <scope>NUCLEOTIDE SEQUENCE [LARGE SCALE GENOMIC DNA]</scope>
    <source>
        <strain evidence="3 4">CQMa 102</strain>
    </source>
</reference>
<sequence>MKKVLLALGFLGPASASPIESAWPETTHARGFRLVVNVTDLSRDFNPPVHNTYITGVHYGAMTDAVVPDQDFKIARIFFVNGTQEEADADKATTIWADWDIYESWKRSLELGSETLSEVLMSGGDGEKGIGIRHYKSPFAFLTPETYVACRQVLPIGGEQVVIKQAKTTFPPNGSPNHNIPKDCAPVRLLSECAELLPLSPRARFDYRFAVQSQCYKNVTGIDWTKYQS</sequence>
<organism evidence="4">
    <name type="scientific">Metarhizium acridum (strain CQMa 102)</name>
    <dbReference type="NCBI Taxonomy" id="655827"/>
    <lineage>
        <taxon>Eukaryota</taxon>
        <taxon>Fungi</taxon>
        <taxon>Dikarya</taxon>
        <taxon>Ascomycota</taxon>
        <taxon>Pezizomycotina</taxon>
        <taxon>Sordariomycetes</taxon>
        <taxon>Hypocreomycetidae</taxon>
        <taxon>Hypocreales</taxon>
        <taxon>Clavicipitaceae</taxon>
        <taxon>Metarhizium</taxon>
    </lineage>
</organism>